<evidence type="ECO:0000313" key="5">
    <source>
        <dbReference type="EMBL" id="KAK0133136.1"/>
    </source>
</evidence>
<dbReference type="Gene3D" id="3.90.1750.10">
    <property type="entry name" value="Hect, E3 ligase catalytic domains"/>
    <property type="match status" value="1"/>
</dbReference>
<dbReference type="AlphaFoldDB" id="A0AA47M3W3"/>
<organism evidence="5 6">
    <name type="scientific">Merluccius polli</name>
    <name type="common">Benguela hake</name>
    <name type="synonym">Merluccius cadenati</name>
    <dbReference type="NCBI Taxonomy" id="89951"/>
    <lineage>
        <taxon>Eukaryota</taxon>
        <taxon>Metazoa</taxon>
        <taxon>Chordata</taxon>
        <taxon>Craniata</taxon>
        <taxon>Vertebrata</taxon>
        <taxon>Euteleostomi</taxon>
        <taxon>Actinopterygii</taxon>
        <taxon>Neopterygii</taxon>
        <taxon>Teleostei</taxon>
        <taxon>Neoteleostei</taxon>
        <taxon>Acanthomorphata</taxon>
        <taxon>Zeiogadaria</taxon>
        <taxon>Gadariae</taxon>
        <taxon>Gadiformes</taxon>
        <taxon>Gadoidei</taxon>
        <taxon>Merlucciidae</taxon>
        <taxon>Merluccius</taxon>
    </lineage>
</organism>
<dbReference type="GO" id="GO:0004842">
    <property type="term" value="F:ubiquitin-protein transferase activity"/>
    <property type="evidence" value="ECO:0007669"/>
    <property type="project" value="InterPro"/>
</dbReference>
<evidence type="ECO:0000259" key="4">
    <source>
        <dbReference type="PROSITE" id="PS50237"/>
    </source>
</evidence>
<dbReference type="EMBL" id="JAOPHQ010006014">
    <property type="protein sequence ID" value="KAK0133136.1"/>
    <property type="molecule type" value="Genomic_DNA"/>
</dbReference>
<evidence type="ECO:0000313" key="6">
    <source>
        <dbReference type="Proteomes" id="UP001174136"/>
    </source>
</evidence>
<protein>
    <submittedName>
        <fullName evidence="5">G2/M phase-specific E3 ubiquitin-protein ligase</fullName>
    </submittedName>
</protein>
<dbReference type="Proteomes" id="UP001174136">
    <property type="component" value="Unassembled WGS sequence"/>
</dbReference>
<accession>A0AA47M3W3</accession>
<proteinExistence type="predicted"/>
<keyword evidence="6" id="KW-1185">Reference proteome</keyword>
<reference evidence="5" key="1">
    <citation type="journal article" date="2023" name="Front. Mar. Sci.">
        <title>A new Merluccius polli reference genome to investigate the effects of global change in West African waters.</title>
        <authorList>
            <person name="Mateo J.L."/>
            <person name="Blanco-Fernandez C."/>
            <person name="Garcia-Vazquez E."/>
            <person name="Machado-Schiaffino G."/>
        </authorList>
    </citation>
    <scope>NUCLEOTIDE SEQUENCE</scope>
    <source>
        <strain evidence="5">C29</strain>
        <tissue evidence="5">Fin</tissue>
    </source>
</reference>
<keyword evidence="2 3" id="KW-0833">Ubl conjugation pathway</keyword>
<evidence type="ECO:0000256" key="3">
    <source>
        <dbReference type="PROSITE-ProRule" id="PRU00104"/>
    </source>
</evidence>
<name>A0AA47M3W3_MERPO</name>
<dbReference type="PROSITE" id="PS50237">
    <property type="entry name" value="HECT"/>
    <property type="match status" value="1"/>
</dbReference>
<dbReference type="InterPro" id="IPR035983">
    <property type="entry name" value="Hect_E3_ubiquitin_ligase"/>
</dbReference>
<dbReference type="InterPro" id="IPR000569">
    <property type="entry name" value="HECT_dom"/>
</dbReference>
<gene>
    <name evidence="5" type="primary">G2e3_5</name>
    <name evidence="5" type="ORF">N1851_031492</name>
</gene>
<comment type="caution">
    <text evidence="5">The sequence shown here is derived from an EMBL/GenBank/DDBJ whole genome shotgun (WGS) entry which is preliminary data.</text>
</comment>
<dbReference type="SUPFAM" id="SSF56204">
    <property type="entry name" value="Hect, E3 ligase catalytic domain"/>
    <property type="match status" value="1"/>
</dbReference>
<feature type="domain" description="HECT" evidence="4">
    <location>
        <begin position="75"/>
        <end position="101"/>
    </location>
</feature>
<comment type="caution">
    <text evidence="3">Lacks conserved residue(s) required for the propagation of feature annotation.</text>
</comment>
<sequence length="386" mass="43059">MLYIVPLQEEFDLAPLSCDAQEFSLMPVLGNSEDILNWISNQVDEGSTFSICVSRSDLFNRGIQQWQRQKRSSPKCRLKVTFMGEAGIDTGALSKEFLTEMIAGIESKLFIGSDVGKGKNPLYCLNSLDKNYFRTAGEVMAASMAQGGPPPNFMREWCYRYLCSGDLDSVQGATSDVTDLELSQLIMEINSATEENIHELVDGIVSCGYTGKVSVDKKELMISVRVIPMLEQLRKGLQLYGLLGVLAAEPDLCLPLSVDAAFMLEKFLPSLSEKGSLKHDKEMNIMNFLQDYLQQNKMDIMMDRQLEECYNGLRGNPTNQSFQVKRRILSSTSISIMTDGNHTICFPTVSACSRTITFPVAHSKTFDEFANLMNLALAHGQSFYNV</sequence>
<evidence type="ECO:0000256" key="1">
    <source>
        <dbReference type="ARBA" id="ARBA00022679"/>
    </source>
</evidence>
<keyword evidence="1" id="KW-0808">Transferase</keyword>
<evidence type="ECO:0000256" key="2">
    <source>
        <dbReference type="ARBA" id="ARBA00022786"/>
    </source>
</evidence>